<protein>
    <submittedName>
        <fullName evidence="3">Glycosyltransferase</fullName>
    </submittedName>
</protein>
<dbReference type="InterPro" id="IPR028098">
    <property type="entry name" value="Glyco_trans_4-like_N"/>
</dbReference>
<dbReference type="PANTHER" id="PTHR45947">
    <property type="entry name" value="SULFOQUINOVOSYL TRANSFERASE SQD2"/>
    <property type="match status" value="1"/>
</dbReference>
<reference evidence="3 4" key="1">
    <citation type="journal article" date="2019" name="Int. J. Syst. Evol. Microbiol.">
        <title>The Global Catalogue of Microorganisms (GCM) 10K type strain sequencing project: providing services to taxonomists for standard genome sequencing and annotation.</title>
        <authorList>
            <consortium name="The Broad Institute Genomics Platform"/>
            <consortium name="The Broad Institute Genome Sequencing Center for Infectious Disease"/>
            <person name="Wu L."/>
            <person name="Ma J."/>
        </authorList>
    </citation>
    <scope>NUCLEOTIDE SEQUENCE [LARGE SCALE GENOMIC DNA]</scope>
    <source>
        <strain evidence="3 4">JCM 14331</strain>
    </source>
</reference>
<dbReference type="Pfam" id="PF13439">
    <property type="entry name" value="Glyco_transf_4"/>
    <property type="match status" value="1"/>
</dbReference>
<dbReference type="InterPro" id="IPR050194">
    <property type="entry name" value="Glycosyltransferase_grp1"/>
</dbReference>
<dbReference type="Gene3D" id="3.40.50.2000">
    <property type="entry name" value="Glycogen Phosphorylase B"/>
    <property type="match status" value="2"/>
</dbReference>
<dbReference type="RefSeq" id="WP_226768018.1">
    <property type="nucleotide sequence ID" value="NZ_BAAAEO010000006.1"/>
</dbReference>
<name>A0ABN1EDJ5_9GAMM</name>
<feature type="domain" description="Glycosyltransferase subfamily 4-like N-terminal" evidence="2">
    <location>
        <begin position="18"/>
        <end position="167"/>
    </location>
</feature>
<dbReference type="EMBL" id="BAAAEO010000006">
    <property type="protein sequence ID" value="GAA0564329.1"/>
    <property type="molecule type" value="Genomic_DNA"/>
</dbReference>
<dbReference type="PANTHER" id="PTHR45947:SF14">
    <property type="entry name" value="SLL1723 PROTEIN"/>
    <property type="match status" value="1"/>
</dbReference>
<accession>A0ABN1EDJ5</accession>
<sequence length="359" mass="40201">MSTTGRQSVIHVVSSLKVGGAERFVIDLCQEQVGQGLNVAILSFGLAEDTLVSVCHEHQIPLTITNGKGWRAQKQRLQLLTRFDVIHVHSPAALKSLVFHLFLLKHKKLIYTRHGAAPLNKPHWIRLHRFARSFIHAVTFVSAEAKHSFAHHGWHKVPQYIIDNGVRLPSQALTDDKNTAHNGVLRLGSVGRMVKLKSQLSLLQTVSQMDSDSQNQLELHFFGDGELRSQLETFHQQHSGIRAVFHGVEIDRQNIYPHIDMLVVTSSTEGLSMVILEAMAYGKPVIATNVGGNPMLVKSGETGFLYEFNDIDELKSVISGVLQNAEIRVKLGRQARSWVEQQYSLTKTAALYRELYNAK</sequence>
<evidence type="ECO:0000313" key="4">
    <source>
        <dbReference type="Proteomes" id="UP001501169"/>
    </source>
</evidence>
<dbReference type="Pfam" id="PF00534">
    <property type="entry name" value="Glycos_transf_1"/>
    <property type="match status" value="1"/>
</dbReference>
<gene>
    <name evidence="3" type="ORF">GCM10009098_35600</name>
</gene>
<dbReference type="SUPFAM" id="SSF53756">
    <property type="entry name" value="UDP-Glycosyltransferase/glycogen phosphorylase"/>
    <property type="match status" value="1"/>
</dbReference>
<dbReference type="CDD" id="cd03801">
    <property type="entry name" value="GT4_PimA-like"/>
    <property type="match status" value="1"/>
</dbReference>
<feature type="domain" description="Glycosyl transferase family 1" evidence="1">
    <location>
        <begin position="183"/>
        <end position="338"/>
    </location>
</feature>
<evidence type="ECO:0000259" key="1">
    <source>
        <dbReference type="Pfam" id="PF00534"/>
    </source>
</evidence>
<proteinExistence type="predicted"/>
<evidence type="ECO:0000259" key="2">
    <source>
        <dbReference type="Pfam" id="PF13439"/>
    </source>
</evidence>
<dbReference type="InterPro" id="IPR001296">
    <property type="entry name" value="Glyco_trans_1"/>
</dbReference>
<comment type="caution">
    <text evidence="3">The sequence shown here is derived from an EMBL/GenBank/DDBJ whole genome shotgun (WGS) entry which is preliminary data.</text>
</comment>
<keyword evidence="4" id="KW-1185">Reference proteome</keyword>
<dbReference type="Proteomes" id="UP001501169">
    <property type="component" value="Unassembled WGS sequence"/>
</dbReference>
<organism evidence="3 4">
    <name type="scientific">Rheinheimera aquimaris</name>
    <dbReference type="NCBI Taxonomy" id="412437"/>
    <lineage>
        <taxon>Bacteria</taxon>
        <taxon>Pseudomonadati</taxon>
        <taxon>Pseudomonadota</taxon>
        <taxon>Gammaproteobacteria</taxon>
        <taxon>Chromatiales</taxon>
        <taxon>Chromatiaceae</taxon>
        <taxon>Rheinheimera</taxon>
    </lineage>
</organism>
<evidence type="ECO:0000313" key="3">
    <source>
        <dbReference type="EMBL" id="GAA0564329.1"/>
    </source>
</evidence>